<dbReference type="Pfam" id="PF03357">
    <property type="entry name" value="Snf7"/>
    <property type="match status" value="1"/>
</dbReference>
<feature type="region of interest" description="Disordered" evidence="1">
    <location>
        <begin position="198"/>
        <end position="229"/>
    </location>
</feature>
<name>A0AAD5RJ53_9PEZI</name>
<evidence type="ECO:0000313" key="2">
    <source>
        <dbReference type="EMBL" id="KAJ2895509.1"/>
    </source>
</evidence>
<dbReference type="Proteomes" id="UP001201980">
    <property type="component" value="Unassembled WGS sequence"/>
</dbReference>
<dbReference type="AlphaFoldDB" id="A0AAD5RJ53"/>
<protein>
    <submittedName>
        <fullName evidence="2">Charged multivesicular body protein 3</fullName>
    </submittedName>
</protein>
<dbReference type="GO" id="GO:0007034">
    <property type="term" value="P:vacuolar transport"/>
    <property type="evidence" value="ECO:0007669"/>
    <property type="project" value="InterPro"/>
</dbReference>
<gene>
    <name evidence="2" type="ORF">MKZ38_006412</name>
</gene>
<dbReference type="PANTHER" id="PTHR10476">
    <property type="entry name" value="CHARGED MULTIVESICULAR BODY PROTEIN"/>
    <property type="match status" value="1"/>
</dbReference>
<sequence>METFKALFSKPDPQAQLTLTVLPSALQMRKCNALLRSNQRKLDRDIISLKQVETKTKNLILAADKRAQRDPNRKKQALKDTRDFARELLRIRKQQQRLQTSKAQLSSVQMQVQEAFAMQKVQGSIKSSVLVMKEVNQLTRLPALAHTMQELSVELMKAGVIEEMVDEAIPADAEDFEEEDELAEGEVEKVLGEILKGKMEKAPTVPETKVTEEPQAAPAVEEDEEDEDELMKLRQRLDALSS</sequence>
<dbReference type="InterPro" id="IPR005024">
    <property type="entry name" value="Snf7_fam"/>
</dbReference>
<organism evidence="2 3">
    <name type="scientific">Zalerion maritima</name>
    <dbReference type="NCBI Taxonomy" id="339359"/>
    <lineage>
        <taxon>Eukaryota</taxon>
        <taxon>Fungi</taxon>
        <taxon>Dikarya</taxon>
        <taxon>Ascomycota</taxon>
        <taxon>Pezizomycotina</taxon>
        <taxon>Sordariomycetes</taxon>
        <taxon>Lulworthiomycetidae</taxon>
        <taxon>Lulworthiales</taxon>
        <taxon>Lulworthiaceae</taxon>
        <taxon>Zalerion</taxon>
    </lineage>
</organism>
<evidence type="ECO:0000256" key="1">
    <source>
        <dbReference type="SAM" id="MobiDB-lite"/>
    </source>
</evidence>
<keyword evidence="3" id="KW-1185">Reference proteome</keyword>
<accession>A0AAD5RJ53</accession>
<reference evidence="2" key="1">
    <citation type="submission" date="2022-07" db="EMBL/GenBank/DDBJ databases">
        <title>Draft genome sequence of Zalerion maritima ATCC 34329, a (micro)plastics degrading marine fungus.</title>
        <authorList>
            <person name="Paco A."/>
            <person name="Goncalves M.F.M."/>
            <person name="Rocha-Santos T.A.P."/>
            <person name="Alves A."/>
        </authorList>
    </citation>
    <scope>NUCLEOTIDE SEQUENCE</scope>
    <source>
        <strain evidence="2">ATCC 34329</strain>
    </source>
</reference>
<comment type="caution">
    <text evidence="2">The sequence shown here is derived from an EMBL/GenBank/DDBJ whole genome shotgun (WGS) entry which is preliminary data.</text>
</comment>
<dbReference type="Gene3D" id="6.10.140.1230">
    <property type="match status" value="1"/>
</dbReference>
<proteinExistence type="predicted"/>
<dbReference type="EMBL" id="JAKWBI020000398">
    <property type="protein sequence ID" value="KAJ2895509.1"/>
    <property type="molecule type" value="Genomic_DNA"/>
</dbReference>
<feature type="compositionally biased region" description="Acidic residues" evidence="1">
    <location>
        <begin position="220"/>
        <end position="229"/>
    </location>
</feature>
<evidence type="ECO:0000313" key="3">
    <source>
        <dbReference type="Proteomes" id="UP001201980"/>
    </source>
</evidence>